<dbReference type="STRING" id="519424.AZF04_10375"/>
<keyword evidence="9" id="KW-1185">Reference proteome</keyword>
<keyword evidence="3 6" id="KW-0812">Transmembrane</keyword>
<dbReference type="RefSeq" id="WP_061949724.1">
    <property type="nucleotide sequence ID" value="NZ_LTAO01000036.1"/>
</dbReference>
<evidence type="ECO:0000256" key="2">
    <source>
        <dbReference type="ARBA" id="ARBA00022475"/>
    </source>
</evidence>
<dbReference type="GO" id="GO:0005886">
    <property type="term" value="C:plasma membrane"/>
    <property type="evidence" value="ECO:0007669"/>
    <property type="project" value="UniProtKB-SubCell"/>
</dbReference>
<keyword evidence="5 6" id="KW-0472">Membrane</keyword>
<dbReference type="Proteomes" id="UP000075806">
    <property type="component" value="Unassembled WGS sequence"/>
</dbReference>
<evidence type="ECO:0000256" key="3">
    <source>
        <dbReference type="ARBA" id="ARBA00022692"/>
    </source>
</evidence>
<proteinExistence type="predicted"/>
<comment type="subcellular location">
    <subcellularLocation>
        <location evidence="1">Cell membrane</location>
        <topology evidence="1">Multi-pass membrane protein</topology>
    </subcellularLocation>
</comment>
<evidence type="ECO:0000256" key="5">
    <source>
        <dbReference type="ARBA" id="ARBA00023136"/>
    </source>
</evidence>
<dbReference type="AlphaFoldDB" id="A0A161PFY3"/>
<evidence type="ECO:0000313" key="9">
    <source>
        <dbReference type="Proteomes" id="UP000075806"/>
    </source>
</evidence>
<evidence type="ECO:0000313" key="8">
    <source>
        <dbReference type="EMBL" id="KYG27592.1"/>
    </source>
</evidence>
<sequence>MNIDFNWNLIIPLVILQLILMTFALINCYKEEETKGPKMMWVFIIVFINIIGPILYFVCGRKSD</sequence>
<keyword evidence="2" id="KW-1003">Cell membrane</keyword>
<reference evidence="8" key="1">
    <citation type="submission" date="2016-02" db="EMBL/GenBank/DDBJ databases">
        <title>Genome sequence of Bacillus trypoxylicola KCTC 13244(T).</title>
        <authorList>
            <person name="Jeong H."/>
            <person name="Park S.-H."/>
            <person name="Choi S.-K."/>
        </authorList>
    </citation>
    <scope>NUCLEOTIDE SEQUENCE [LARGE SCALE GENOMIC DNA]</scope>
    <source>
        <strain evidence="8">KCTC 13244</strain>
    </source>
</reference>
<dbReference type="Pfam" id="PF13396">
    <property type="entry name" value="PLDc_N"/>
    <property type="match status" value="1"/>
</dbReference>
<gene>
    <name evidence="8" type="ORF">AZF04_10375</name>
</gene>
<feature type="transmembrane region" description="Helical" evidence="6">
    <location>
        <begin position="7"/>
        <end position="27"/>
    </location>
</feature>
<feature type="domain" description="Cardiolipin synthase N-terminal" evidence="7">
    <location>
        <begin position="19"/>
        <end position="61"/>
    </location>
</feature>
<comment type="caution">
    <text evidence="8">The sequence shown here is derived from an EMBL/GenBank/DDBJ whole genome shotgun (WGS) entry which is preliminary data.</text>
</comment>
<name>A0A161PFY3_9BACI</name>
<evidence type="ECO:0000256" key="1">
    <source>
        <dbReference type="ARBA" id="ARBA00004651"/>
    </source>
</evidence>
<organism evidence="8 9">
    <name type="scientific">Alkalihalobacillus trypoxylicola</name>
    <dbReference type="NCBI Taxonomy" id="519424"/>
    <lineage>
        <taxon>Bacteria</taxon>
        <taxon>Bacillati</taxon>
        <taxon>Bacillota</taxon>
        <taxon>Bacilli</taxon>
        <taxon>Bacillales</taxon>
        <taxon>Bacillaceae</taxon>
        <taxon>Alkalihalobacillus</taxon>
    </lineage>
</organism>
<evidence type="ECO:0000259" key="7">
    <source>
        <dbReference type="Pfam" id="PF13396"/>
    </source>
</evidence>
<accession>A0A161PFY3</accession>
<evidence type="ECO:0000256" key="6">
    <source>
        <dbReference type="SAM" id="Phobius"/>
    </source>
</evidence>
<protein>
    <submittedName>
        <fullName evidence="8">Transcriptional regulator</fullName>
    </submittedName>
</protein>
<dbReference type="EMBL" id="LTAO01000036">
    <property type="protein sequence ID" value="KYG27592.1"/>
    <property type="molecule type" value="Genomic_DNA"/>
</dbReference>
<dbReference type="InterPro" id="IPR027379">
    <property type="entry name" value="CLS_N"/>
</dbReference>
<feature type="transmembrane region" description="Helical" evidence="6">
    <location>
        <begin position="39"/>
        <end position="59"/>
    </location>
</feature>
<keyword evidence="4 6" id="KW-1133">Transmembrane helix</keyword>
<evidence type="ECO:0000256" key="4">
    <source>
        <dbReference type="ARBA" id="ARBA00022989"/>
    </source>
</evidence>